<dbReference type="EMBL" id="LT608146">
    <property type="protein sequence ID" value="SCL94783.1"/>
    <property type="molecule type" value="Genomic_DNA"/>
</dbReference>
<evidence type="ECO:0000313" key="4">
    <source>
        <dbReference type="EMBL" id="SCL94783.1"/>
    </source>
</evidence>
<dbReference type="EMBL" id="LT608258">
    <property type="protein sequence ID" value="SCM16100.1"/>
    <property type="molecule type" value="Genomic_DNA"/>
</dbReference>
<evidence type="ECO:0000313" key="9">
    <source>
        <dbReference type="Proteomes" id="UP000220214"/>
    </source>
</evidence>
<dbReference type="OrthoDB" id="371791at2759"/>
<evidence type="ECO:0000313" key="8">
    <source>
        <dbReference type="Proteomes" id="UP000219860"/>
    </source>
</evidence>
<feature type="signal peptide" evidence="2">
    <location>
        <begin position="1"/>
        <end position="18"/>
    </location>
</feature>
<dbReference type="OMA" id="NEKDQCY"/>
<feature type="region of interest" description="Disordered" evidence="1">
    <location>
        <begin position="664"/>
        <end position="720"/>
    </location>
</feature>
<dbReference type="Proteomes" id="UP000516480">
    <property type="component" value="Chromosome 10"/>
</dbReference>
<name>A0A0Y9X7U1_PLABE</name>
<evidence type="ECO:0000313" key="5">
    <source>
        <dbReference type="EMBL" id="SCM16100.1"/>
    </source>
</evidence>
<organism evidence="3 7">
    <name type="scientific">Plasmodium berghei</name>
    <dbReference type="NCBI Taxonomy" id="5821"/>
    <lineage>
        <taxon>Eukaryota</taxon>
        <taxon>Sar</taxon>
        <taxon>Alveolata</taxon>
        <taxon>Apicomplexa</taxon>
        <taxon>Aconoidasida</taxon>
        <taxon>Haemosporida</taxon>
        <taxon>Plasmodiidae</taxon>
        <taxon>Plasmodium</taxon>
        <taxon>Plasmodium (Vinckeia)</taxon>
    </lineage>
</organism>
<reference evidence="3 7" key="1">
    <citation type="submission" date="2016-02" db="EMBL/GenBank/DDBJ databases">
        <authorList>
            <consortium name="Pathogen Informatics"/>
        </authorList>
    </citation>
    <scope>NUCLEOTIDE SEQUENCE [LARGE SCALE GENOMIC DNA]</scope>
    <source>
        <strain evidence="3 7">K173</strain>
        <strain evidence="4 10">NK65 ny</strain>
        <strain evidence="6 9">NK65e</strain>
        <strain evidence="5 8">SP11 Antwerpcl1</strain>
    </source>
</reference>
<feature type="compositionally biased region" description="Acidic residues" evidence="1">
    <location>
        <begin position="752"/>
        <end position="777"/>
    </location>
</feature>
<evidence type="ECO:0000313" key="7">
    <source>
        <dbReference type="Proteomes" id="UP000069549"/>
    </source>
</evidence>
<evidence type="ECO:0000313" key="10">
    <source>
        <dbReference type="Proteomes" id="UP000516480"/>
    </source>
</evidence>
<evidence type="ECO:0000313" key="6">
    <source>
        <dbReference type="EMBL" id="SCN26226.1"/>
    </source>
</evidence>
<dbReference type="Proteomes" id="UP000220214">
    <property type="component" value="Chromosome 10"/>
</dbReference>
<keyword evidence="2" id="KW-0732">Signal</keyword>
<evidence type="ECO:0000256" key="2">
    <source>
        <dbReference type="SAM" id="SignalP"/>
    </source>
</evidence>
<evidence type="ECO:0000256" key="1">
    <source>
        <dbReference type="SAM" id="MobiDB-lite"/>
    </source>
</evidence>
<sequence length="818" mass="96044">MKIFLFSFFFVWFQYCYSKNPSDYAHSIVSNFESENTLKCLKGNVYILQCQIKCMNSNNEIIYKECLNDIEKICKDKKTCSYYFDYIFKTKNHKLRNNNNNNIYIDNCIDSDKNEIKSTFTCVLNPLLEFDNNNHVIYNFLLNNKNNDKIVCKNSNIYINNATIHYTFSDIKFKDVTSYIKEKCNEKTNCVINPYSIQTDILNEKNDAYLLNSYISISFACVKINLESYLYGGDIDEFDQINDEENEDNKYLDHNDLDEKNEEIISLKNEINDILNDEKIDNIAEKLKIAKFTISKKINEEIKKKNDIFNNLANDIYQFIGNEYYFTSDIKDMIEDRYNELNKTSQSDLYYIYLLNVFDIEKIYGIYLSSYQERLQQILQTNMTNLDYVEKKIGSLRNIYMFLYKKSKKYNALDIFDEYYDYVLNYNDFAKDNEIISADIFIKSKPDIPQLNFEINNENKNVKYKDVTDLDELDNLNRINRIINIRNVLVKQLKILYNQRNNIFIKQAMLVKSYCYKNPLDITDFSSIFKNNYNKLKYDAYKEGNGHINVADKINPNFVVKYLNNLYKQHVNKNYILNSWDPKYNRMNKKIKIILILGYGQVIQIEKQINRHIGKYNALLEKATLYNVGNLFTQTTNILNDISGSLNDGLDPNIHDQEDVTVVESSESNKLAEPEEPIEKVEVDRVEKSDDANNATQQVTGTDEANYDTASGNSTNINIDNIDYGVDESIRIIKYSKAEEDEYNESGNNENENNENNENENNENENNENENNENENNENENIELKNIEHENKSNASSASLSNIFFTFIIAALFIRPFL</sequence>
<proteinExistence type="predicted"/>
<evidence type="ECO:0000313" key="3">
    <source>
        <dbReference type="EMBL" id="CXI53349.1"/>
    </source>
</evidence>
<dbReference type="Proteomes" id="UP000069549">
    <property type="component" value="Chromosome 10"/>
</dbReference>
<feature type="compositionally biased region" description="Basic and acidic residues" evidence="1">
    <location>
        <begin position="670"/>
        <end position="691"/>
    </location>
</feature>
<dbReference type="AlphaFoldDB" id="A0A0Y9X7U1"/>
<accession>A0A0Y9X7U1</accession>
<gene>
    <name evidence="3" type="primary">P113</name>
    <name evidence="3" type="ORF">PBK173_000247200</name>
    <name evidence="6" type="ORF">PBNK65E_000240000</name>
    <name evidence="4" type="ORF">PBNK65NY_000239200</name>
    <name evidence="5" type="ORF">PBSP11A_000239000</name>
</gene>
<feature type="compositionally biased region" description="Polar residues" evidence="1">
    <location>
        <begin position="692"/>
        <end position="719"/>
    </location>
</feature>
<protein>
    <submittedName>
        <fullName evidence="3">Surface protein P113</fullName>
    </submittedName>
</protein>
<feature type="region of interest" description="Disordered" evidence="1">
    <location>
        <begin position="740"/>
        <end position="777"/>
    </location>
</feature>
<dbReference type="EMBL" id="LT160030">
    <property type="protein sequence ID" value="CXI53349.1"/>
    <property type="molecule type" value="Genomic_DNA"/>
</dbReference>
<dbReference type="EMBL" id="LT614636">
    <property type="protein sequence ID" value="SCN26226.1"/>
    <property type="molecule type" value="Genomic_DNA"/>
</dbReference>
<dbReference type="Proteomes" id="UP000219860">
    <property type="component" value="Chromosome 10"/>
</dbReference>
<dbReference type="VEuPathDB" id="PlasmoDB:PBANKA_1022500"/>
<feature type="chain" id="PRO_5014242956" evidence="2">
    <location>
        <begin position="19"/>
        <end position="818"/>
    </location>
</feature>